<keyword evidence="2" id="KW-1185">Reference proteome</keyword>
<dbReference type="AlphaFoldDB" id="E4NN63"/>
<evidence type="ECO:0000313" key="1">
    <source>
        <dbReference type="EMBL" id="ADQ66293.1"/>
    </source>
</evidence>
<gene>
    <name evidence="1" type="ordered locus">Hbor_06950</name>
</gene>
<proteinExistence type="predicted"/>
<dbReference type="HOGENOM" id="CLU_3020835_0_0_2"/>
<reference evidence="1 2" key="1">
    <citation type="journal article" date="2009" name="Stand. Genomic Sci.">
        <title>Complete genome sequence of Halogeometricum borinquense type strain (PR3).</title>
        <authorList>
            <person name="Malfatti S."/>
            <person name="Tindall B.J."/>
            <person name="Schneider S."/>
            <person name="Fahnrich R."/>
            <person name="Lapidus A."/>
            <person name="Labuttii K."/>
            <person name="Copeland A."/>
            <person name="Glavina Del Rio T."/>
            <person name="Nolan M."/>
            <person name="Chen F."/>
            <person name="Lucas S."/>
            <person name="Tice H."/>
            <person name="Cheng J.F."/>
            <person name="Bruce D."/>
            <person name="Goodwin L."/>
            <person name="Pitluck S."/>
            <person name="Anderson I."/>
            <person name="Pati A."/>
            <person name="Ivanova N."/>
            <person name="Mavromatis K."/>
            <person name="Chen A."/>
            <person name="Palaniappan K."/>
            <person name="D'haeseleer P."/>
            <person name="Goker M."/>
            <person name="Bristow J."/>
            <person name="Eisen J.A."/>
            <person name="Markowitz V."/>
            <person name="Hugenholtz P."/>
            <person name="Kyrpides N.C."/>
            <person name="Klenk H.P."/>
            <person name="Chain P."/>
        </authorList>
    </citation>
    <scope>NUCLEOTIDE SEQUENCE [LARGE SCALE GENOMIC DNA]</scope>
    <source>
        <strain evidence="2">ATCC 700274 / DSM 11551 / JCM 10706 / KCTC 4070 / PR3</strain>
    </source>
</reference>
<name>E4NN63_HALBP</name>
<dbReference type="Proteomes" id="UP000006663">
    <property type="component" value="Chromosome"/>
</dbReference>
<dbReference type="EMBL" id="CP001690">
    <property type="protein sequence ID" value="ADQ66293.1"/>
    <property type="molecule type" value="Genomic_DNA"/>
</dbReference>
<accession>E4NN63</accession>
<dbReference type="KEGG" id="hbo:Hbor_06950"/>
<evidence type="ECO:0000313" key="2">
    <source>
        <dbReference type="Proteomes" id="UP000006663"/>
    </source>
</evidence>
<sequence length="55" mass="6472">MEKCSNRISIMSSKQFDVENQLFQCLLYSLPKATRHDFDSGLVSNNPLWLRLRQL</sequence>
<organism evidence="1 2">
    <name type="scientific">Halogeometricum borinquense (strain ATCC 700274 / DSM 11551 / JCM 10706 / KCTC 4070 / PR3)</name>
    <dbReference type="NCBI Taxonomy" id="469382"/>
    <lineage>
        <taxon>Archaea</taxon>
        <taxon>Methanobacteriati</taxon>
        <taxon>Methanobacteriota</taxon>
        <taxon>Stenosarchaea group</taxon>
        <taxon>Halobacteria</taxon>
        <taxon>Halobacteriales</taxon>
        <taxon>Haloferacaceae</taxon>
        <taxon>Halogeometricum</taxon>
    </lineage>
</organism>
<protein>
    <submittedName>
        <fullName evidence="1">Uncharacterized protein</fullName>
    </submittedName>
</protein>